<accession>A0A926DP59</accession>
<dbReference type="RefSeq" id="WP_177718731.1">
    <property type="nucleotide sequence ID" value="NZ_JACRSQ010000003.1"/>
</dbReference>
<reference evidence="5" key="1">
    <citation type="submission" date="2020-08" db="EMBL/GenBank/DDBJ databases">
        <title>Genome public.</title>
        <authorList>
            <person name="Liu C."/>
            <person name="Sun Q."/>
        </authorList>
    </citation>
    <scope>NUCLEOTIDE SEQUENCE</scope>
    <source>
        <strain evidence="5">NSJ-32</strain>
    </source>
</reference>
<organism evidence="5 6">
    <name type="scientific">Bianquea renquensis</name>
    <dbReference type="NCBI Taxonomy" id="2763661"/>
    <lineage>
        <taxon>Bacteria</taxon>
        <taxon>Bacillati</taxon>
        <taxon>Bacillota</taxon>
        <taxon>Clostridia</taxon>
        <taxon>Eubacteriales</taxon>
        <taxon>Bianqueaceae</taxon>
        <taxon>Bianquea</taxon>
    </lineage>
</organism>
<comment type="caution">
    <text evidence="5">The sequence shown here is derived from an EMBL/GenBank/DDBJ whole genome shotgun (WGS) entry which is preliminary data.</text>
</comment>
<dbReference type="PROSITE" id="PS50995">
    <property type="entry name" value="HTH_MARR_2"/>
    <property type="match status" value="1"/>
</dbReference>
<protein>
    <submittedName>
        <fullName evidence="5">MarR family transcriptional regulator</fullName>
    </submittedName>
</protein>
<dbReference type="PANTHER" id="PTHR42756">
    <property type="entry name" value="TRANSCRIPTIONAL REGULATOR, MARR"/>
    <property type="match status" value="1"/>
</dbReference>
<dbReference type="GO" id="GO:0003677">
    <property type="term" value="F:DNA binding"/>
    <property type="evidence" value="ECO:0007669"/>
    <property type="project" value="UniProtKB-KW"/>
</dbReference>
<keyword evidence="1" id="KW-0805">Transcription regulation</keyword>
<dbReference type="PANTHER" id="PTHR42756:SF1">
    <property type="entry name" value="TRANSCRIPTIONAL REPRESSOR OF EMRAB OPERON"/>
    <property type="match status" value="1"/>
</dbReference>
<name>A0A926DP59_9FIRM</name>
<evidence type="ECO:0000259" key="4">
    <source>
        <dbReference type="PROSITE" id="PS50995"/>
    </source>
</evidence>
<keyword evidence="2" id="KW-0238">DNA-binding</keyword>
<dbReference type="InterPro" id="IPR000835">
    <property type="entry name" value="HTH_MarR-typ"/>
</dbReference>
<dbReference type="SUPFAM" id="SSF46785">
    <property type="entry name" value="Winged helix' DNA-binding domain"/>
    <property type="match status" value="1"/>
</dbReference>
<gene>
    <name evidence="5" type="ORF">H8730_03455</name>
</gene>
<dbReference type="Gene3D" id="1.10.10.10">
    <property type="entry name" value="Winged helix-like DNA-binding domain superfamily/Winged helix DNA-binding domain"/>
    <property type="match status" value="1"/>
</dbReference>
<keyword evidence="3" id="KW-0804">Transcription</keyword>
<evidence type="ECO:0000256" key="2">
    <source>
        <dbReference type="ARBA" id="ARBA00023125"/>
    </source>
</evidence>
<evidence type="ECO:0000313" key="6">
    <source>
        <dbReference type="Proteomes" id="UP000657006"/>
    </source>
</evidence>
<evidence type="ECO:0000313" key="5">
    <source>
        <dbReference type="EMBL" id="MBC8542605.1"/>
    </source>
</evidence>
<dbReference type="AlphaFoldDB" id="A0A926DP59"/>
<dbReference type="Pfam" id="PF01047">
    <property type="entry name" value="MarR"/>
    <property type="match status" value="1"/>
</dbReference>
<dbReference type="InterPro" id="IPR036388">
    <property type="entry name" value="WH-like_DNA-bd_sf"/>
</dbReference>
<dbReference type="SMART" id="SM00347">
    <property type="entry name" value="HTH_MARR"/>
    <property type="match status" value="1"/>
</dbReference>
<evidence type="ECO:0000256" key="1">
    <source>
        <dbReference type="ARBA" id="ARBA00023015"/>
    </source>
</evidence>
<sequence length="154" mass="17711">MAEGKKVVQRIREFNRFYMPLLRLLDTHYLGSEYTPTEARVLFEIYENDGCNAAFIARVMNIDKSYLSRIIRAHEKKGHLIRNVSEADSRAYHLHLTESGLLQTKDFIQKSNQQIGDIIKSLSQEECMELIEALNTITTILQSCNKAESGSQEE</sequence>
<dbReference type="EMBL" id="JACRSQ010000003">
    <property type="protein sequence ID" value="MBC8542605.1"/>
    <property type="molecule type" value="Genomic_DNA"/>
</dbReference>
<evidence type="ECO:0000256" key="3">
    <source>
        <dbReference type="ARBA" id="ARBA00023163"/>
    </source>
</evidence>
<dbReference type="Proteomes" id="UP000657006">
    <property type="component" value="Unassembled WGS sequence"/>
</dbReference>
<dbReference type="InterPro" id="IPR036390">
    <property type="entry name" value="WH_DNA-bd_sf"/>
</dbReference>
<keyword evidence="6" id="KW-1185">Reference proteome</keyword>
<feature type="domain" description="HTH marR-type" evidence="4">
    <location>
        <begin position="4"/>
        <end position="139"/>
    </location>
</feature>
<dbReference type="GO" id="GO:0003700">
    <property type="term" value="F:DNA-binding transcription factor activity"/>
    <property type="evidence" value="ECO:0007669"/>
    <property type="project" value="InterPro"/>
</dbReference>
<proteinExistence type="predicted"/>